<dbReference type="Pfam" id="PF01715">
    <property type="entry name" value="IPPT"/>
    <property type="match status" value="1"/>
</dbReference>
<reference evidence="14 15" key="1">
    <citation type="journal article" date="2016" name="Nat. Commun.">
        <title>Thousands of microbial genomes shed light on interconnected biogeochemical processes in an aquifer system.</title>
        <authorList>
            <person name="Anantharaman K."/>
            <person name="Brown C.T."/>
            <person name="Hug L.A."/>
            <person name="Sharon I."/>
            <person name="Castelle C.J."/>
            <person name="Probst A.J."/>
            <person name="Thomas B.C."/>
            <person name="Singh A."/>
            <person name="Wilkins M.J."/>
            <person name="Karaoz U."/>
            <person name="Brodie E.L."/>
            <person name="Williams K.H."/>
            <person name="Hubbard S.S."/>
            <person name="Banfield J.F."/>
        </authorList>
    </citation>
    <scope>NUCLEOTIDE SEQUENCE [LARGE SCALE GENOMIC DNA]</scope>
</reference>
<evidence type="ECO:0000256" key="4">
    <source>
        <dbReference type="ARBA" id="ARBA00022679"/>
    </source>
</evidence>
<dbReference type="Gene3D" id="1.10.20.140">
    <property type="match status" value="1"/>
</dbReference>
<evidence type="ECO:0000256" key="11">
    <source>
        <dbReference type="RuleBase" id="RU003783"/>
    </source>
</evidence>
<comment type="catalytic activity">
    <reaction evidence="9 10 11">
        <text>adenosine(37) in tRNA + dimethylallyl diphosphate = N(6)-dimethylallyladenosine(37) in tRNA + diphosphate</text>
        <dbReference type="Rhea" id="RHEA:26482"/>
        <dbReference type="Rhea" id="RHEA-COMP:10162"/>
        <dbReference type="Rhea" id="RHEA-COMP:10375"/>
        <dbReference type="ChEBI" id="CHEBI:33019"/>
        <dbReference type="ChEBI" id="CHEBI:57623"/>
        <dbReference type="ChEBI" id="CHEBI:74411"/>
        <dbReference type="ChEBI" id="CHEBI:74415"/>
        <dbReference type="EC" id="2.5.1.75"/>
    </reaction>
</comment>
<dbReference type="GO" id="GO:0052381">
    <property type="term" value="F:tRNA dimethylallyltransferase activity"/>
    <property type="evidence" value="ECO:0007669"/>
    <property type="project" value="UniProtKB-UniRule"/>
</dbReference>
<dbReference type="AlphaFoldDB" id="A0A1F8DS41"/>
<evidence type="ECO:0000313" key="15">
    <source>
        <dbReference type="Proteomes" id="UP000177029"/>
    </source>
</evidence>
<dbReference type="EC" id="2.5.1.75" evidence="10"/>
<feature type="region of interest" description="Interaction with substrate tRNA" evidence="10">
    <location>
        <begin position="35"/>
        <end position="38"/>
    </location>
</feature>
<name>A0A1F8DS41_9BACT</name>
<proteinExistence type="inferred from homology"/>
<evidence type="ECO:0000256" key="3">
    <source>
        <dbReference type="ARBA" id="ARBA00005842"/>
    </source>
</evidence>
<comment type="caution">
    <text evidence="10">Lacks conserved residue(s) required for the propagation of feature annotation.</text>
</comment>
<dbReference type="Gene3D" id="3.40.50.300">
    <property type="entry name" value="P-loop containing nucleotide triphosphate hydrolases"/>
    <property type="match status" value="1"/>
</dbReference>
<comment type="caution">
    <text evidence="14">The sequence shown here is derived from an EMBL/GenBank/DDBJ whole genome shotgun (WGS) entry which is preliminary data.</text>
</comment>
<dbReference type="PANTHER" id="PTHR11088:SF60">
    <property type="entry name" value="TRNA DIMETHYLALLYLTRANSFERASE"/>
    <property type="match status" value="1"/>
</dbReference>
<evidence type="ECO:0000256" key="1">
    <source>
        <dbReference type="ARBA" id="ARBA00001946"/>
    </source>
</evidence>
<dbReference type="InterPro" id="IPR018022">
    <property type="entry name" value="IPT"/>
</dbReference>
<dbReference type="SUPFAM" id="SSF52540">
    <property type="entry name" value="P-loop containing nucleoside triphosphate hydrolases"/>
    <property type="match status" value="2"/>
</dbReference>
<dbReference type="PANTHER" id="PTHR11088">
    <property type="entry name" value="TRNA DIMETHYLALLYLTRANSFERASE"/>
    <property type="match status" value="1"/>
</dbReference>
<keyword evidence="4 10" id="KW-0808">Transferase</keyword>
<evidence type="ECO:0000256" key="8">
    <source>
        <dbReference type="ARBA" id="ARBA00022842"/>
    </source>
</evidence>
<evidence type="ECO:0000256" key="7">
    <source>
        <dbReference type="ARBA" id="ARBA00022840"/>
    </source>
</evidence>
<sequence length="283" mass="32229">MGGVVIAIVGPTASGKSDLAVKIARASGGEVISADSRQVYTGLDIGSGKIMQREMRGVPHHMLNIASPAHTYTVAQYQKRARRVLERLLREGKTAVICGGTGQYVDAILRDISFPEVKPDRELRAGLEKVSTPKLFSRLKKLDPARARTIDRHNRRRLVRALEIALHIGASPKQGGKKYMYPTFFIGINPPQKILHKKIYDRLLKRIRGGMLAEVHRLHEQGLSWRRLEQLGLEYRYAARHLQGKLSKQGMIDQLYSEIKKYAKRQMTWFKRNEDIHWVFEQG</sequence>
<dbReference type="GO" id="GO:0005524">
    <property type="term" value="F:ATP binding"/>
    <property type="evidence" value="ECO:0007669"/>
    <property type="project" value="UniProtKB-UniRule"/>
</dbReference>
<feature type="binding site" evidence="10">
    <location>
        <begin position="10"/>
        <end position="17"/>
    </location>
    <ligand>
        <name>ATP</name>
        <dbReference type="ChEBI" id="CHEBI:30616"/>
    </ligand>
</feature>
<comment type="subunit">
    <text evidence="10">Monomer.</text>
</comment>
<comment type="cofactor">
    <cofactor evidence="1 10">
        <name>Mg(2+)</name>
        <dbReference type="ChEBI" id="CHEBI:18420"/>
    </cofactor>
</comment>
<feature type="site" description="Interaction with substrate tRNA" evidence="10">
    <location>
        <position position="124"/>
    </location>
</feature>
<dbReference type="NCBIfam" id="TIGR00174">
    <property type="entry name" value="miaA"/>
    <property type="match status" value="1"/>
</dbReference>
<keyword evidence="7 10" id="KW-0067">ATP-binding</keyword>
<dbReference type="InterPro" id="IPR039657">
    <property type="entry name" value="Dimethylallyltransferase"/>
</dbReference>
<dbReference type="GO" id="GO:0006400">
    <property type="term" value="P:tRNA modification"/>
    <property type="evidence" value="ECO:0007669"/>
    <property type="project" value="TreeGrafter"/>
</dbReference>
<evidence type="ECO:0000256" key="10">
    <source>
        <dbReference type="HAMAP-Rule" id="MF_00185"/>
    </source>
</evidence>
<protein>
    <recommendedName>
        <fullName evidence="10">tRNA dimethylallyltransferase</fullName>
        <ecNumber evidence="10">2.5.1.75</ecNumber>
    </recommendedName>
    <alternativeName>
        <fullName evidence="10">Dimethylallyl diphosphate:tRNA dimethylallyltransferase</fullName>
        <shortName evidence="10">DMAPP:tRNA dimethylallyltransferase</shortName>
        <shortName evidence="10">DMATase</shortName>
    </alternativeName>
    <alternativeName>
        <fullName evidence="10">Isopentenyl-diphosphate:tRNA isopentenyltransferase</fullName>
        <shortName evidence="10">IPP transferase</shortName>
        <shortName evidence="10">IPPT</shortName>
        <shortName evidence="10">IPTase</shortName>
    </alternativeName>
</protein>
<comment type="function">
    <text evidence="2 10 12">Catalyzes the transfer of a dimethylallyl group onto the adenine at position 37 in tRNAs that read codons beginning with uridine, leading to the formation of N6-(dimethylallyl)adenosine (i(6)A).</text>
</comment>
<accession>A0A1F8DS41</accession>
<organism evidence="14 15">
    <name type="scientific">Candidatus Wolfebacteria bacterium RIFCSPHIGHO2_01_FULL_48_22</name>
    <dbReference type="NCBI Taxonomy" id="1802555"/>
    <lineage>
        <taxon>Bacteria</taxon>
        <taxon>Candidatus Wolfeibacteriota</taxon>
    </lineage>
</organism>
<dbReference type="STRING" id="1802555.A2755_02650"/>
<evidence type="ECO:0000313" key="14">
    <source>
        <dbReference type="EMBL" id="OGM91272.1"/>
    </source>
</evidence>
<keyword evidence="6 10" id="KW-0547">Nucleotide-binding</keyword>
<evidence type="ECO:0000256" key="6">
    <source>
        <dbReference type="ARBA" id="ARBA00022741"/>
    </source>
</evidence>
<dbReference type="HAMAP" id="MF_00185">
    <property type="entry name" value="IPP_trans"/>
    <property type="match status" value="1"/>
</dbReference>
<evidence type="ECO:0000256" key="2">
    <source>
        <dbReference type="ARBA" id="ARBA00003213"/>
    </source>
</evidence>
<dbReference type="InterPro" id="IPR027417">
    <property type="entry name" value="P-loop_NTPase"/>
</dbReference>
<keyword evidence="8 10" id="KW-0460">Magnesium</keyword>
<keyword evidence="5 10" id="KW-0819">tRNA processing</keyword>
<evidence type="ECO:0000256" key="5">
    <source>
        <dbReference type="ARBA" id="ARBA00022694"/>
    </source>
</evidence>
<feature type="binding site" evidence="10">
    <location>
        <begin position="12"/>
        <end position="17"/>
    </location>
    <ligand>
        <name>substrate</name>
    </ligand>
</feature>
<dbReference type="Proteomes" id="UP000177029">
    <property type="component" value="Unassembled WGS sequence"/>
</dbReference>
<evidence type="ECO:0000256" key="13">
    <source>
        <dbReference type="RuleBase" id="RU003785"/>
    </source>
</evidence>
<dbReference type="EMBL" id="MGIP01000011">
    <property type="protein sequence ID" value="OGM91272.1"/>
    <property type="molecule type" value="Genomic_DNA"/>
</dbReference>
<evidence type="ECO:0000256" key="12">
    <source>
        <dbReference type="RuleBase" id="RU003784"/>
    </source>
</evidence>
<evidence type="ECO:0000256" key="9">
    <source>
        <dbReference type="ARBA" id="ARBA00049563"/>
    </source>
</evidence>
<comment type="similarity">
    <text evidence="3 10 13">Belongs to the IPP transferase family.</text>
</comment>
<feature type="site" description="Interaction with substrate tRNA" evidence="10">
    <location>
        <position position="101"/>
    </location>
</feature>
<gene>
    <name evidence="10" type="primary">miaA</name>
    <name evidence="14" type="ORF">A2755_02650</name>
</gene>